<dbReference type="EMBL" id="CP007268">
    <property type="protein sequence ID" value="AHK79130.1"/>
    <property type="molecule type" value="Genomic_DNA"/>
</dbReference>
<sequence>MDQFTLPLALFNFLPVLLTAVGLGFLVHLLGHLRSDLRGWAMVGAALVVAGGLSKAIWKLLATLTGQDVVWLSNALFLLIGPGFILLAAIAWAVFRRVDMAPRKYVVLGWGLVGIALACMVAGVRTWGLEITRGWFLPFMLLTTLGNLGLMALLIRRGWQARQWGVIGLLLVNVLVVFALQPIAMAGADTLAMQWLEQVITASGTLVPCRRSMVAGARRWRLRR</sequence>
<keyword evidence="1" id="KW-1133">Transmembrane helix</keyword>
<reference evidence="3" key="2">
    <citation type="submission" date="2014-02" db="EMBL/GenBank/DDBJ databases">
        <title>Draft Genome Sequence of extremely halophilic bacteria Halorhodospira halochloris.</title>
        <authorList>
            <person name="Singh K.S."/>
        </authorList>
    </citation>
    <scope>NUCLEOTIDE SEQUENCE [LARGE SCALE GENOMIC DNA]</scope>
    <source>
        <strain evidence="3">A</strain>
    </source>
</reference>
<feature type="transmembrane region" description="Helical" evidence="1">
    <location>
        <begin position="70"/>
        <end position="95"/>
    </location>
</feature>
<keyword evidence="1" id="KW-0472">Membrane</keyword>
<evidence type="ECO:0000256" key="1">
    <source>
        <dbReference type="SAM" id="Phobius"/>
    </source>
</evidence>
<evidence type="ECO:0000313" key="2">
    <source>
        <dbReference type="EMBL" id="AHK79130.1"/>
    </source>
</evidence>
<dbReference type="OrthoDB" id="5768360at2"/>
<accession>W8L5K6</accession>
<dbReference type="Proteomes" id="UP000019442">
    <property type="component" value="Chromosome"/>
</dbReference>
<dbReference type="HOGENOM" id="CLU_103268_0_0_6"/>
<reference evidence="2 3" key="1">
    <citation type="journal article" date="2014" name="J Genomics">
        <title>Draft Genome Sequence of the Extremely Halophilic Phototrophic Purple Sulfur Bacterium Halorhodospira halochloris.</title>
        <authorList>
            <person name="Singh K.S."/>
            <person name="Kirksey J."/>
            <person name="Hoff W.D."/>
            <person name="Deole R."/>
        </authorList>
    </citation>
    <scope>NUCLEOTIDE SEQUENCE [LARGE SCALE GENOMIC DNA]</scope>
    <source>
        <strain evidence="2 3">A</strain>
    </source>
</reference>
<organism evidence="2 3">
    <name type="scientific">Ectothiorhodospira haloalkaliphila</name>
    <dbReference type="NCBI Taxonomy" id="421628"/>
    <lineage>
        <taxon>Bacteria</taxon>
        <taxon>Pseudomonadati</taxon>
        <taxon>Pseudomonadota</taxon>
        <taxon>Gammaproteobacteria</taxon>
        <taxon>Chromatiales</taxon>
        <taxon>Ectothiorhodospiraceae</taxon>
        <taxon>Ectothiorhodospira</taxon>
    </lineage>
</organism>
<proteinExistence type="predicted"/>
<dbReference type="RefSeq" id="WP_025281568.1">
    <property type="nucleotide sequence ID" value="NZ_CP007268.1"/>
</dbReference>
<keyword evidence="3" id="KW-1185">Reference proteome</keyword>
<keyword evidence="1" id="KW-0812">Transmembrane</keyword>
<feature type="transmembrane region" description="Helical" evidence="1">
    <location>
        <begin position="39"/>
        <end position="58"/>
    </location>
</feature>
<feature type="transmembrane region" description="Helical" evidence="1">
    <location>
        <begin position="107"/>
        <end position="129"/>
    </location>
</feature>
<feature type="transmembrane region" description="Helical" evidence="1">
    <location>
        <begin position="135"/>
        <end position="155"/>
    </location>
</feature>
<feature type="transmembrane region" description="Helical" evidence="1">
    <location>
        <begin position="167"/>
        <end position="188"/>
    </location>
</feature>
<gene>
    <name evidence="2" type="ORF">M911_08150</name>
</gene>
<dbReference type="AlphaFoldDB" id="W8L5K6"/>
<feature type="transmembrane region" description="Helical" evidence="1">
    <location>
        <begin position="6"/>
        <end position="27"/>
    </location>
</feature>
<evidence type="ECO:0000313" key="3">
    <source>
        <dbReference type="Proteomes" id="UP000019442"/>
    </source>
</evidence>
<protein>
    <submittedName>
        <fullName evidence="2">Uncharacterized protein</fullName>
    </submittedName>
</protein>
<dbReference type="KEGG" id="hhc:M911_08150"/>
<name>W8L5K6_9GAMM</name>